<protein>
    <recommendedName>
        <fullName evidence="1">DUF397 domain-containing protein</fullName>
    </recommendedName>
</protein>
<sequence>MTTTPPPFAEHDFRKATRSEPEKSCVRVARRGGWVEMRDDKTTFGAADDHRLVFTAEQFDAFLSATRLGETSGLCLEITRRADGNYTFRHSAEPTVELVFTEAEVDAFRDGIDKHEFDALAYAA</sequence>
<gene>
    <name evidence="2" type="ORF">GCM10010470_41260</name>
</gene>
<dbReference type="Pfam" id="PF04149">
    <property type="entry name" value="DUF397"/>
    <property type="match status" value="1"/>
</dbReference>
<accession>A0ABN3VGF7</accession>
<dbReference type="Proteomes" id="UP001500979">
    <property type="component" value="Unassembled WGS sequence"/>
</dbReference>
<dbReference type="InterPro" id="IPR007278">
    <property type="entry name" value="DUF397"/>
</dbReference>
<keyword evidence="3" id="KW-1185">Reference proteome</keyword>
<evidence type="ECO:0000259" key="1">
    <source>
        <dbReference type="Pfam" id="PF04149"/>
    </source>
</evidence>
<evidence type="ECO:0000313" key="2">
    <source>
        <dbReference type="EMBL" id="GAA2801956.1"/>
    </source>
</evidence>
<organism evidence="2 3">
    <name type="scientific">Saccharopolyspora taberi</name>
    <dbReference type="NCBI Taxonomy" id="60895"/>
    <lineage>
        <taxon>Bacteria</taxon>
        <taxon>Bacillati</taxon>
        <taxon>Actinomycetota</taxon>
        <taxon>Actinomycetes</taxon>
        <taxon>Pseudonocardiales</taxon>
        <taxon>Pseudonocardiaceae</taxon>
        <taxon>Saccharopolyspora</taxon>
    </lineage>
</organism>
<name>A0ABN3VGF7_9PSEU</name>
<dbReference type="RefSeq" id="WP_344682086.1">
    <property type="nucleotide sequence ID" value="NZ_BAAAUX010000016.1"/>
</dbReference>
<proteinExistence type="predicted"/>
<dbReference type="EMBL" id="BAAAUX010000016">
    <property type="protein sequence ID" value="GAA2801956.1"/>
    <property type="molecule type" value="Genomic_DNA"/>
</dbReference>
<evidence type="ECO:0000313" key="3">
    <source>
        <dbReference type="Proteomes" id="UP001500979"/>
    </source>
</evidence>
<comment type="caution">
    <text evidence="2">The sequence shown here is derived from an EMBL/GenBank/DDBJ whole genome shotgun (WGS) entry which is preliminary data.</text>
</comment>
<reference evidence="2 3" key="1">
    <citation type="journal article" date="2019" name="Int. J. Syst. Evol. Microbiol.">
        <title>The Global Catalogue of Microorganisms (GCM) 10K type strain sequencing project: providing services to taxonomists for standard genome sequencing and annotation.</title>
        <authorList>
            <consortium name="The Broad Institute Genomics Platform"/>
            <consortium name="The Broad Institute Genome Sequencing Center for Infectious Disease"/>
            <person name="Wu L."/>
            <person name="Ma J."/>
        </authorList>
    </citation>
    <scope>NUCLEOTIDE SEQUENCE [LARGE SCALE GENOMIC DNA]</scope>
    <source>
        <strain evidence="2 3">JCM 9383</strain>
    </source>
</reference>
<feature type="domain" description="DUF397" evidence="1">
    <location>
        <begin position="13"/>
        <end position="67"/>
    </location>
</feature>